<comment type="caution">
    <text evidence="1">The sequence shown here is derived from an EMBL/GenBank/DDBJ whole genome shotgun (WGS) entry which is preliminary data.</text>
</comment>
<dbReference type="AlphaFoldDB" id="A0A3S0NHF5"/>
<name>A0A3S0NHF5_9GAMM</name>
<sequence>MERRVVRSVAVWGRRDRVTLPVPEARLRRRAFRSRAFYRQRYLFSVGADLDASPAYAHIEDMQSLARLGNLPWAACVGARRLVRRE</sequence>
<protein>
    <submittedName>
        <fullName evidence="1">Uncharacterized protein</fullName>
    </submittedName>
</protein>
<gene>
    <name evidence="1" type="ORF">DSL92_04560</name>
</gene>
<accession>A0A3S0NHF5</accession>
<proteinExistence type="predicted"/>
<evidence type="ECO:0000313" key="1">
    <source>
        <dbReference type="EMBL" id="RUA22650.1"/>
    </source>
</evidence>
<organism evidence="1">
    <name type="scientific">Billgrantia gudaonensis</name>
    <dbReference type="NCBI Taxonomy" id="376427"/>
    <lineage>
        <taxon>Bacteria</taxon>
        <taxon>Pseudomonadati</taxon>
        <taxon>Pseudomonadota</taxon>
        <taxon>Gammaproteobacteria</taxon>
        <taxon>Oceanospirillales</taxon>
        <taxon>Halomonadaceae</taxon>
        <taxon>Billgrantia</taxon>
    </lineage>
</organism>
<dbReference type="EMBL" id="RXHI01000012">
    <property type="protein sequence ID" value="RUA22650.1"/>
    <property type="molecule type" value="Genomic_DNA"/>
</dbReference>
<reference evidence="1" key="1">
    <citation type="submission" date="2018-12" db="EMBL/GenBank/DDBJ databases">
        <authorList>
            <person name="Jadhav K."/>
            <person name="Kushwaha B."/>
            <person name="Jadhav I."/>
        </authorList>
    </citation>
    <scope>NUCLEOTIDE SEQUENCE [LARGE SCALE GENOMIC DNA]</scope>
    <source>
        <strain evidence="1">SBS 10</strain>
    </source>
</reference>